<evidence type="ECO:0000256" key="1">
    <source>
        <dbReference type="HAMAP-Rule" id="MF_00386"/>
    </source>
</evidence>
<comment type="subcellular location">
    <subcellularLocation>
        <location evidence="1">Cell membrane</location>
        <topology evidence="1">Peripheral membrane protein</topology>
        <orientation evidence="1">Cytoplasmic side</orientation>
    </subcellularLocation>
</comment>
<dbReference type="InterPro" id="IPR002696">
    <property type="entry name" value="Membr_insert_effic_factor_YidD"/>
</dbReference>
<keyword evidence="1" id="KW-1003">Cell membrane</keyword>
<gene>
    <name evidence="2" type="ORF">UV12_C0002G0108</name>
</gene>
<dbReference type="PATRIC" id="fig|1618756.3.peg.226"/>
<dbReference type="STRING" id="1618756.UV12_C0002G0108"/>
<name>A0A0G0ZHV6_9BACT</name>
<evidence type="ECO:0000313" key="3">
    <source>
        <dbReference type="Proteomes" id="UP000034704"/>
    </source>
</evidence>
<dbReference type="PANTHER" id="PTHR33383">
    <property type="entry name" value="MEMBRANE PROTEIN INSERTION EFFICIENCY FACTOR-RELATED"/>
    <property type="match status" value="1"/>
</dbReference>
<dbReference type="SMART" id="SM01234">
    <property type="entry name" value="Haemolytic"/>
    <property type="match status" value="1"/>
</dbReference>
<dbReference type="GO" id="GO:0005886">
    <property type="term" value="C:plasma membrane"/>
    <property type="evidence" value="ECO:0007669"/>
    <property type="project" value="UniProtKB-SubCell"/>
</dbReference>
<sequence length="76" mass="8814">MRKIVISTINFYQKFLSLDTGVLSLKKGTTCVFYPTCSEYTKQAVSKYGATKGLFMGFRRILRCHPWQKNHIDPLH</sequence>
<proteinExistence type="inferred from homology"/>
<dbReference type="PANTHER" id="PTHR33383:SF1">
    <property type="entry name" value="MEMBRANE PROTEIN INSERTION EFFICIENCY FACTOR-RELATED"/>
    <property type="match status" value="1"/>
</dbReference>
<dbReference type="HAMAP" id="MF_00386">
    <property type="entry name" value="UPF0161_YidD"/>
    <property type="match status" value="1"/>
</dbReference>
<accession>A0A0G0ZHV6</accession>
<organism evidence="2 3">
    <name type="scientific">Candidatus Nomurabacteria bacterium GW2011_GWC2_42_20</name>
    <dbReference type="NCBI Taxonomy" id="1618756"/>
    <lineage>
        <taxon>Bacteria</taxon>
        <taxon>Candidatus Nomuraibacteriota</taxon>
    </lineage>
</organism>
<dbReference type="NCBIfam" id="TIGR00278">
    <property type="entry name" value="membrane protein insertion efficiency factor YidD"/>
    <property type="match status" value="1"/>
</dbReference>
<comment type="similarity">
    <text evidence="1">Belongs to the UPF0161 family.</text>
</comment>
<protein>
    <recommendedName>
        <fullName evidence="1">Putative membrane protein insertion efficiency factor</fullName>
    </recommendedName>
</protein>
<evidence type="ECO:0000313" key="2">
    <source>
        <dbReference type="EMBL" id="KKS48259.1"/>
    </source>
</evidence>
<dbReference type="AlphaFoldDB" id="A0A0G0ZHV6"/>
<dbReference type="Pfam" id="PF01809">
    <property type="entry name" value="YidD"/>
    <property type="match status" value="1"/>
</dbReference>
<dbReference type="Proteomes" id="UP000034704">
    <property type="component" value="Unassembled WGS sequence"/>
</dbReference>
<comment type="caution">
    <text evidence="2">The sequence shown here is derived from an EMBL/GenBank/DDBJ whole genome shotgun (WGS) entry which is preliminary data.</text>
</comment>
<keyword evidence="1" id="KW-0472">Membrane</keyword>
<comment type="function">
    <text evidence="1">Could be involved in insertion of integral membrane proteins into the membrane.</text>
</comment>
<reference evidence="2 3" key="1">
    <citation type="journal article" date="2015" name="Nature">
        <title>rRNA introns, odd ribosomes, and small enigmatic genomes across a large radiation of phyla.</title>
        <authorList>
            <person name="Brown C.T."/>
            <person name="Hug L.A."/>
            <person name="Thomas B.C."/>
            <person name="Sharon I."/>
            <person name="Castelle C.J."/>
            <person name="Singh A."/>
            <person name="Wilkins M.J."/>
            <person name="Williams K.H."/>
            <person name="Banfield J.F."/>
        </authorList>
    </citation>
    <scope>NUCLEOTIDE SEQUENCE [LARGE SCALE GENOMIC DNA]</scope>
</reference>
<dbReference type="EMBL" id="LCDG01000002">
    <property type="protein sequence ID" value="KKS48259.1"/>
    <property type="molecule type" value="Genomic_DNA"/>
</dbReference>